<evidence type="ECO:0000256" key="3">
    <source>
        <dbReference type="ARBA" id="ARBA00022741"/>
    </source>
</evidence>
<dbReference type="CTD" id="5892"/>
<dbReference type="OMA" id="CKRIQDM"/>
<dbReference type="GO" id="GO:0005524">
    <property type="term" value="F:ATP binding"/>
    <property type="evidence" value="ECO:0007669"/>
    <property type="project" value="UniProtKB-KW"/>
</dbReference>
<evidence type="ECO:0000256" key="9">
    <source>
        <dbReference type="ARBA" id="ARBA00023242"/>
    </source>
</evidence>
<evidence type="ECO:0000256" key="1">
    <source>
        <dbReference type="ARBA" id="ARBA00004123"/>
    </source>
</evidence>
<dbReference type="KEGG" id="dhe:111602108"/>
<proteinExistence type="inferred from homology"/>
<dbReference type="InterPro" id="IPR013632">
    <property type="entry name" value="Rad51_C"/>
</dbReference>
<dbReference type="InterPro" id="IPR020588">
    <property type="entry name" value="RecA_ATP-bd"/>
</dbReference>
<keyword evidence="10" id="KW-0175">Coiled coil</keyword>
<keyword evidence="7" id="KW-0233">DNA recombination</keyword>
<dbReference type="PANTHER" id="PTHR46457:SF1">
    <property type="entry name" value="DNA REPAIR PROTEIN RAD51 HOMOLOG 4"/>
    <property type="match status" value="1"/>
</dbReference>
<dbReference type="GO" id="GO:0003697">
    <property type="term" value="F:single-stranded DNA binding"/>
    <property type="evidence" value="ECO:0007669"/>
    <property type="project" value="TreeGrafter"/>
</dbReference>
<dbReference type="GO" id="GO:0000400">
    <property type="term" value="F:four-way junction DNA binding"/>
    <property type="evidence" value="ECO:0007669"/>
    <property type="project" value="TreeGrafter"/>
</dbReference>
<dbReference type="GeneID" id="111602108"/>
<evidence type="ECO:0000313" key="13">
    <source>
        <dbReference type="RefSeq" id="XP_023174818.2"/>
    </source>
</evidence>
<keyword evidence="6" id="KW-0238">DNA-binding</keyword>
<dbReference type="CDD" id="cd19489">
    <property type="entry name" value="Rad51D"/>
    <property type="match status" value="1"/>
</dbReference>
<dbReference type="Pfam" id="PF08423">
    <property type="entry name" value="Rad51"/>
    <property type="match status" value="1"/>
</dbReference>
<evidence type="ECO:0000256" key="5">
    <source>
        <dbReference type="ARBA" id="ARBA00022840"/>
    </source>
</evidence>
<dbReference type="PROSITE" id="PS50162">
    <property type="entry name" value="RECA_2"/>
    <property type="match status" value="1"/>
</dbReference>
<feature type="coiled-coil region" evidence="10">
    <location>
        <begin position="153"/>
        <end position="202"/>
    </location>
</feature>
<evidence type="ECO:0000256" key="2">
    <source>
        <dbReference type="ARBA" id="ARBA00007095"/>
    </source>
</evidence>
<dbReference type="AlphaFoldDB" id="A0A6J1M4E1"/>
<gene>
    <name evidence="13" type="primary">LOC111602108</name>
</gene>
<accession>A0A6J1M4E1</accession>
<evidence type="ECO:0000256" key="4">
    <source>
        <dbReference type="ARBA" id="ARBA00022763"/>
    </source>
</evidence>
<dbReference type="GO" id="GO:0000724">
    <property type="term" value="P:double-strand break repair via homologous recombination"/>
    <property type="evidence" value="ECO:0007669"/>
    <property type="project" value="TreeGrafter"/>
</dbReference>
<evidence type="ECO:0000256" key="10">
    <source>
        <dbReference type="SAM" id="Coils"/>
    </source>
</evidence>
<comment type="similarity">
    <text evidence="2">Belongs to the RecA family. RAD51 subfamily.</text>
</comment>
<evidence type="ECO:0000313" key="12">
    <source>
        <dbReference type="Proteomes" id="UP000504633"/>
    </source>
</evidence>
<dbReference type="GO" id="GO:0005815">
    <property type="term" value="C:microtubule organizing center"/>
    <property type="evidence" value="ECO:0007669"/>
    <property type="project" value="TreeGrafter"/>
</dbReference>
<dbReference type="InterPro" id="IPR047323">
    <property type="entry name" value="Rad51D_C"/>
</dbReference>
<sequence length="340" mass="38450">MEANRDLQSAIFATETGKQLSEYHIKLLQKQNIRTVEEFVQANKLHKILALSIDTTEEIKREILDLCVRRIKLNSIYKSKPINYSTGIEELDNLLDAIGQPLRPGRVWELVGENDVGKTELLHTLAASFVCKQEDNQQVLFVDTNLDFDSERLDEILREKQLNEEAIDNYLDRINVIKACSAEALLAALKELLQQLESSKGSFSRIKLILIDSLTSCYILYRSNYERNKGRSFLTELTMVIRKLAVEHGIAFIIGNATFGLDEESADDDEEPLCHTGALNPEDFNYLGDYWSSVCTLILSLELAEDSGKENSLRVLKVLKNSCGIEEGSCWLRLTDAGII</sequence>
<evidence type="ECO:0000259" key="11">
    <source>
        <dbReference type="PROSITE" id="PS50162"/>
    </source>
</evidence>
<dbReference type="Proteomes" id="UP000504633">
    <property type="component" value="Unplaced"/>
</dbReference>
<comment type="subcellular location">
    <subcellularLocation>
        <location evidence="1">Nucleus</location>
    </subcellularLocation>
</comment>
<dbReference type="SUPFAM" id="SSF52540">
    <property type="entry name" value="P-loop containing nucleoside triphosphate hydrolases"/>
    <property type="match status" value="1"/>
</dbReference>
<dbReference type="GO" id="GO:0007131">
    <property type="term" value="P:reciprocal meiotic recombination"/>
    <property type="evidence" value="ECO:0007669"/>
    <property type="project" value="TreeGrafter"/>
</dbReference>
<dbReference type="PANTHER" id="PTHR46457">
    <property type="entry name" value="DNA REPAIR PROTEIN RAD51 HOMOLOG 4"/>
    <property type="match status" value="1"/>
</dbReference>
<evidence type="ECO:0000256" key="7">
    <source>
        <dbReference type="ARBA" id="ARBA00023172"/>
    </source>
</evidence>
<dbReference type="InterPro" id="IPR027417">
    <property type="entry name" value="P-loop_NTPase"/>
</dbReference>
<dbReference type="GO" id="GO:0005657">
    <property type="term" value="C:replication fork"/>
    <property type="evidence" value="ECO:0007669"/>
    <property type="project" value="TreeGrafter"/>
</dbReference>
<keyword evidence="9" id="KW-0539">Nucleus</keyword>
<dbReference type="RefSeq" id="XP_023174818.2">
    <property type="nucleotide sequence ID" value="XM_023319050.2"/>
</dbReference>
<protein>
    <submittedName>
        <fullName evidence="13">Uncharacterized protein LOC111602108</fullName>
    </submittedName>
</protein>
<reference evidence="13" key="1">
    <citation type="submission" date="2025-08" db="UniProtKB">
        <authorList>
            <consortium name="RefSeq"/>
        </authorList>
    </citation>
    <scope>IDENTIFICATION</scope>
    <source>
        <strain evidence="13">15085-1641.00</strain>
        <tissue evidence="13">Whole body</tissue>
    </source>
</reference>
<dbReference type="OrthoDB" id="336321at2759"/>
<keyword evidence="5" id="KW-0067">ATP-binding</keyword>
<keyword evidence="3" id="KW-0547">Nucleotide-binding</keyword>
<keyword evidence="4" id="KW-0227">DNA damage</keyword>
<feature type="domain" description="RecA family profile 1" evidence="11">
    <location>
        <begin position="80"/>
        <end position="258"/>
    </location>
</feature>
<dbReference type="GO" id="GO:0140664">
    <property type="term" value="F:ATP-dependent DNA damage sensor activity"/>
    <property type="evidence" value="ECO:0007669"/>
    <property type="project" value="InterPro"/>
</dbReference>
<organism evidence="12 13">
    <name type="scientific">Drosophila hydei</name>
    <name type="common">Fruit fly</name>
    <dbReference type="NCBI Taxonomy" id="7224"/>
    <lineage>
        <taxon>Eukaryota</taxon>
        <taxon>Metazoa</taxon>
        <taxon>Ecdysozoa</taxon>
        <taxon>Arthropoda</taxon>
        <taxon>Hexapoda</taxon>
        <taxon>Insecta</taxon>
        <taxon>Pterygota</taxon>
        <taxon>Neoptera</taxon>
        <taxon>Endopterygota</taxon>
        <taxon>Diptera</taxon>
        <taxon>Brachycera</taxon>
        <taxon>Muscomorpha</taxon>
        <taxon>Ephydroidea</taxon>
        <taxon>Drosophilidae</taxon>
        <taxon>Drosophila</taxon>
    </lineage>
</organism>
<name>A0A6J1M4E1_DROHY</name>
<keyword evidence="12" id="KW-1185">Reference proteome</keyword>
<dbReference type="SMART" id="SM00382">
    <property type="entry name" value="AAA"/>
    <property type="match status" value="1"/>
</dbReference>
<dbReference type="GO" id="GO:0000723">
    <property type="term" value="P:telomere maintenance"/>
    <property type="evidence" value="ECO:0007669"/>
    <property type="project" value="TreeGrafter"/>
</dbReference>
<dbReference type="InterPro" id="IPR051988">
    <property type="entry name" value="HRR_RAD51_Paralog"/>
</dbReference>
<dbReference type="Gene3D" id="3.40.50.300">
    <property type="entry name" value="P-loop containing nucleotide triphosphate hydrolases"/>
    <property type="match status" value="1"/>
</dbReference>
<evidence type="ECO:0000256" key="6">
    <source>
        <dbReference type="ARBA" id="ARBA00023125"/>
    </source>
</evidence>
<dbReference type="GO" id="GO:0042148">
    <property type="term" value="P:DNA strand invasion"/>
    <property type="evidence" value="ECO:0007669"/>
    <property type="project" value="TreeGrafter"/>
</dbReference>
<dbReference type="InterPro" id="IPR003593">
    <property type="entry name" value="AAA+_ATPase"/>
</dbReference>
<evidence type="ECO:0000256" key="8">
    <source>
        <dbReference type="ARBA" id="ARBA00023204"/>
    </source>
</evidence>
<keyword evidence="8" id="KW-0234">DNA repair</keyword>
<dbReference type="GO" id="GO:0033063">
    <property type="term" value="C:Rad51B-Rad51C-Rad51D-XRCC2 complex"/>
    <property type="evidence" value="ECO:0007669"/>
    <property type="project" value="TreeGrafter"/>
</dbReference>